<dbReference type="Pfam" id="PF05713">
    <property type="entry name" value="MobC"/>
    <property type="match status" value="1"/>
</dbReference>
<dbReference type="AlphaFoldDB" id="A0A369N3Q4"/>
<proteinExistence type="predicted"/>
<feature type="domain" description="Bacterial mobilisation" evidence="3">
    <location>
        <begin position="80"/>
        <end position="114"/>
    </location>
</feature>
<evidence type="ECO:0000313" key="4">
    <source>
        <dbReference type="EMBL" id="RDB83288.1"/>
    </source>
</evidence>
<dbReference type="Proteomes" id="UP000253857">
    <property type="component" value="Unassembled WGS sequence"/>
</dbReference>
<evidence type="ECO:0000256" key="1">
    <source>
        <dbReference type="SAM" id="Coils"/>
    </source>
</evidence>
<feature type="region of interest" description="Disordered" evidence="2">
    <location>
        <begin position="1"/>
        <end position="25"/>
    </location>
</feature>
<evidence type="ECO:0000259" key="3">
    <source>
        <dbReference type="Pfam" id="PF05713"/>
    </source>
</evidence>
<sequence>MADKYEKRSGKATRQKHEKDRRDKVVQVRMSDAELSLLDERRGTRSRSNFLRGALYGNRYASQSREVVLDVPALDRVRIELNRIGVNVNQIARARNQRMSGMSMYDAVREEMRTKDEAEAFREFRDSVDKLRAEVEGLRLDLQAYAETGGDV</sequence>
<organism evidence="4 5">
    <name type="scientific">Eggerthella lenta</name>
    <name type="common">Eubacterium lentum</name>
    <dbReference type="NCBI Taxonomy" id="84112"/>
    <lineage>
        <taxon>Bacteria</taxon>
        <taxon>Bacillati</taxon>
        <taxon>Actinomycetota</taxon>
        <taxon>Coriobacteriia</taxon>
        <taxon>Eggerthellales</taxon>
        <taxon>Eggerthellaceae</taxon>
        <taxon>Eggerthella</taxon>
    </lineage>
</organism>
<keyword evidence="1" id="KW-0175">Coiled coil</keyword>
<gene>
    <name evidence="4" type="ORF">C1871_11820</name>
</gene>
<reference evidence="4 5" key="1">
    <citation type="journal article" date="2018" name="Elife">
        <title>Discovery and characterization of a prevalent human gut bacterial enzyme sufficient for the inactivation of a family of plant toxins.</title>
        <authorList>
            <person name="Koppel N."/>
            <person name="Bisanz J.E."/>
            <person name="Pandelia M.E."/>
            <person name="Turnbaugh P.J."/>
            <person name="Balskus E.P."/>
        </authorList>
    </citation>
    <scope>NUCLEOTIDE SEQUENCE [LARGE SCALE GENOMIC DNA]</scope>
    <source>
        <strain evidence="4 5">FAA1-1-60AUCSF</strain>
    </source>
</reference>
<comment type="caution">
    <text evidence="4">The sequence shown here is derived from an EMBL/GenBank/DDBJ whole genome shotgun (WGS) entry which is preliminary data.</text>
</comment>
<name>A0A369N3Q4_EGGLN</name>
<protein>
    <submittedName>
        <fullName evidence="4">Plasmid mobilization relaxosome protein MobC</fullName>
    </submittedName>
</protein>
<dbReference type="RefSeq" id="WP_009609051.1">
    <property type="nucleotide sequence ID" value="NZ_JADNOB010000016.1"/>
</dbReference>
<dbReference type="InterPro" id="IPR008687">
    <property type="entry name" value="MobC"/>
</dbReference>
<evidence type="ECO:0000313" key="5">
    <source>
        <dbReference type="Proteomes" id="UP000253857"/>
    </source>
</evidence>
<dbReference type="EMBL" id="PPTY01000025">
    <property type="protein sequence ID" value="RDB83288.1"/>
    <property type="molecule type" value="Genomic_DNA"/>
</dbReference>
<feature type="coiled-coil region" evidence="1">
    <location>
        <begin position="121"/>
        <end position="148"/>
    </location>
</feature>
<accession>A0A369N3Q4</accession>
<evidence type="ECO:0000256" key="2">
    <source>
        <dbReference type="SAM" id="MobiDB-lite"/>
    </source>
</evidence>